<name>A0A086ES97_9GAMM</name>
<comment type="cofactor">
    <cofactor evidence="8">
        <name>[2Fe-2S] cluster</name>
        <dbReference type="ChEBI" id="CHEBI:190135"/>
    </cofactor>
</comment>
<dbReference type="Proteomes" id="UP000029435">
    <property type="component" value="Unassembled WGS sequence"/>
</dbReference>
<comment type="caution">
    <text evidence="10">The sequence shown here is derived from an EMBL/GenBank/DDBJ whole genome shotgun (WGS) entry which is preliminary data.</text>
</comment>
<dbReference type="InterPro" id="IPR006058">
    <property type="entry name" value="2Fe2S_fd_BS"/>
</dbReference>
<dbReference type="CDD" id="cd00207">
    <property type="entry name" value="fer2"/>
    <property type="match status" value="1"/>
</dbReference>
<evidence type="ECO:0000256" key="7">
    <source>
        <dbReference type="ARBA" id="ARBA00023014"/>
    </source>
</evidence>
<dbReference type="GeneID" id="57242660"/>
<dbReference type="EMBL" id="JQOD01000001">
    <property type="protein sequence ID" value="KGA35048.1"/>
    <property type="molecule type" value="Genomic_DNA"/>
</dbReference>
<proteinExistence type="inferred from homology"/>
<evidence type="ECO:0000259" key="9">
    <source>
        <dbReference type="PROSITE" id="PS51085"/>
    </source>
</evidence>
<dbReference type="InterPro" id="IPR036010">
    <property type="entry name" value="2Fe-2S_ferredoxin-like_sf"/>
</dbReference>
<comment type="similarity">
    <text evidence="1">Belongs to the 2Fe2S plant-type ferredoxin family.</text>
</comment>
<evidence type="ECO:0000256" key="1">
    <source>
        <dbReference type="ARBA" id="ARBA00007874"/>
    </source>
</evidence>
<sequence>MSKFHCHIRDTAIGFPVSEDESVLSSAYEAGVELPYRCASGYCGVCKVRLTSGNVNMDHSGGISRKDIADGYILPCCSVPLSNLEIEPVSSC</sequence>
<evidence type="ECO:0000256" key="2">
    <source>
        <dbReference type="ARBA" id="ARBA00022448"/>
    </source>
</evidence>
<evidence type="ECO:0000256" key="5">
    <source>
        <dbReference type="ARBA" id="ARBA00022982"/>
    </source>
</evidence>
<dbReference type="AlphaFoldDB" id="A0A086ES97"/>
<keyword evidence="5" id="KW-0249">Electron transport</keyword>
<keyword evidence="3" id="KW-0001">2Fe-2S</keyword>
<dbReference type="GO" id="GO:0051537">
    <property type="term" value="F:2 iron, 2 sulfur cluster binding"/>
    <property type="evidence" value="ECO:0007669"/>
    <property type="project" value="UniProtKB-KW"/>
</dbReference>
<dbReference type="Pfam" id="PF00111">
    <property type="entry name" value="Fer2"/>
    <property type="match status" value="1"/>
</dbReference>
<dbReference type="InterPro" id="IPR012675">
    <property type="entry name" value="Beta-grasp_dom_sf"/>
</dbReference>
<accession>A0A086ES97</accession>
<dbReference type="GO" id="GO:0046872">
    <property type="term" value="F:metal ion binding"/>
    <property type="evidence" value="ECO:0007669"/>
    <property type="project" value="UniProtKB-KW"/>
</dbReference>
<dbReference type="Gene3D" id="3.10.20.30">
    <property type="match status" value="1"/>
</dbReference>
<evidence type="ECO:0000256" key="8">
    <source>
        <dbReference type="ARBA" id="ARBA00034078"/>
    </source>
</evidence>
<keyword evidence="6" id="KW-0408">Iron</keyword>
<dbReference type="PROSITE" id="PS51085">
    <property type="entry name" value="2FE2S_FER_2"/>
    <property type="match status" value="1"/>
</dbReference>
<dbReference type="PATRIC" id="fig|180957.24.peg.4365"/>
<dbReference type="PANTHER" id="PTHR43112">
    <property type="entry name" value="FERREDOXIN"/>
    <property type="match status" value="1"/>
</dbReference>
<keyword evidence="2" id="KW-0813">Transport</keyword>
<evidence type="ECO:0000256" key="3">
    <source>
        <dbReference type="ARBA" id="ARBA00022714"/>
    </source>
</evidence>
<dbReference type="Proteomes" id="UP001269968">
    <property type="component" value="Unassembled WGS sequence"/>
</dbReference>
<feature type="domain" description="2Fe-2S ferredoxin-type" evidence="9">
    <location>
        <begin position="2"/>
        <end position="92"/>
    </location>
</feature>
<evidence type="ECO:0000313" key="12">
    <source>
        <dbReference type="Proteomes" id="UP000029435"/>
    </source>
</evidence>
<dbReference type="EMBL" id="JAXHOZ010000047">
    <property type="protein sequence ID" value="MDY4378521.1"/>
    <property type="molecule type" value="Genomic_DNA"/>
</dbReference>
<evidence type="ECO:0000313" key="10">
    <source>
        <dbReference type="EMBL" id="KGA35048.1"/>
    </source>
</evidence>
<organism evidence="10 12">
    <name type="scientific">Pectobacterium brasiliense</name>
    <dbReference type="NCBI Taxonomy" id="180957"/>
    <lineage>
        <taxon>Bacteria</taxon>
        <taxon>Pseudomonadati</taxon>
        <taxon>Pseudomonadota</taxon>
        <taxon>Gammaproteobacteria</taxon>
        <taxon>Enterobacterales</taxon>
        <taxon>Pectobacteriaceae</taxon>
        <taxon>Pectobacterium</taxon>
    </lineage>
</organism>
<gene>
    <name evidence="10" type="ORF">KU74_00850</name>
    <name evidence="11" type="ORF">SOV92_11895</name>
</gene>
<dbReference type="RefSeq" id="WP_010277792.1">
    <property type="nucleotide sequence ID" value="NZ_CAKLIH010000004.1"/>
</dbReference>
<protein>
    <submittedName>
        <fullName evidence="11">2Fe-2S iron-sulfur cluster binding domain-containing protein</fullName>
    </submittedName>
</protein>
<keyword evidence="4" id="KW-0479">Metal-binding</keyword>
<evidence type="ECO:0000256" key="6">
    <source>
        <dbReference type="ARBA" id="ARBA00023004"/>
    </source>
</evidence>
<dbReference type="PROSITE" id="PS00197">
    <property type="entry name" value="2FE2S_FER_1"/>
    <property type="match status" value="1"/>
</dbReference>
<evidence type="ECO:0000256" key="4">
    <source>
        <dbReference type="ARBA" id="ARBA00022723"/>
    </source>
</evidence>
<dbReference type="OrthoDB" id="581532at2"/>
<dbReference type="InterPro" id="IPR001041">
    <property type="entry name" value="2Fe-2S_ferredoxin-type"/>
</dbReference>
<evidence type="ECO:0000313" key="11">
    <source>
        <dbReference type="EMBL" id="MDY4378521.1"/>
    </source>
</evidence>
<dbReference type="PANTHER" id="PTHR43112:SF3">
    <property type="entry name" value="FERREDOXIN-2, CHLOROPLASTIC"/>
    <property type="match status" value="1"/>
</dbReference>
<dbReference type="SUPFAM" id="SSF54292">
    <property type="entry name" value="2Fe-2S ferredoxin-like"/>
    <property type="match status" value="1"/>
</dbReference>
<reference evidence="11" key="2">
    <citation type="submission" date="2023-11" db="EMBL/GenBank/DDBJ databases">
        <title>Comparative genomics revealed phylogeny of phytopathogenic Pectobacterium aroidearum based on whole-genome sequencing and function of putative horizontal acquire islands in P. aroidearum PccS1.</title>
        <authorList>
            <person name="Fan J."/>
            <person name="Yang L."/>
        </authorList>
    </citation>
    <scope>NUCLEOTIDE SEQUENCE</scope>
    <source>
        <strain evidence="11">NJAU140</strain>
    </source>
</reference>
<reference evidence="10 12" key="1">
    <citation type="submission" date="2014-08" db="EMBL/GenBank/DDBJ databases">
        <title>Genome sequences of NCPPB Pectobacterium isolates.</title>
        <authorList>
            <person name="Glover R.H."/>
            <person name="Sapp M."/>
            <person name="Elphinstone J."/>
        </authorList>
    </citation>
    <scope>NUCLEOTIDE SEQUENCE [LARGE SCALE GENOMIC DNA]</scope>
    <source>
        <strain evidence="10 12">LMG 21372</strain>
    </source>
</reference>
<keyword evidence="7" id="KW-0411">Iron-sulfur</keyword>